<organism evidence="1 2">
    <name type="scientific">Mycoplana dimorpha</name>
    <dbReference type="NCBI Taxonomy" id="28320"/>
    <lineage>
        <taxon>Bacteria</taxon>
        <taxon>Pseudomonadati</taxon>
        <taxon>Pseudomonadota</taxon>
        <taxon>Alphaproteobacteria</taxon>
        <taxon>Hyphomicrobiales</taxon>
        <taxon>Rhizobiaceae</taxon>
        <taxon>Mycoplana</taxon>
    </lineage>
</organism>
<dbReference type="Gene3D" id="3.40.50.2300">
    <property type="match status" value="2"/>
</dbReference>
<protein>
    <submittedName>
        <fullName evidence="1">Amino acid/amide ABC transporter substrate-binding protein (HAAT family)</fullName>
    </submittedName>
</protein>
<name>A0A2T5AXL8_MYCDI</name>
<sequence length="410" mass="41722">MRGEVVREDHSENGLSLGWRQSLSSGSRRAQSGLLGLALGLCLAVAGCQSDGDDLANGLGKTDVRAPSSALDETLGTRGAEITLMIPKGAKGLYDGIARDIRDGAALAVDDLGDEKISVKVIDVSAGSAVVPAAVDAAKARGSVLLVSYATPAVTAAIAAMPVDKRPPLFNLGEHVTGADAYNLGDDEIGSAMEAVRTAVANKHTKVMVFVPGDLGSAEETRLASAIRGAGASIVGTARYQLNDASAAAAVQSAAAQLKEADTVLILGRTVIATTVVGAVKATGRTDIAFIGTSAWPPQAYRVSAANGTLIARSDTDSGKLIATRYQQRYARALTAAASSGYDAIAVAAGLVRTKGEGGVSAANLTSASGFRGVTGLFRLRKDGSVERRYSLGVIEGGDLKPLQASPAAF</sequence>
<dbReference type="AlphaFoldDB" id="A0A2T5AXL8"/>
<gene>
    <name evidence="1" type="ORF">C7449_10969</name>
</gene>
<proteinExistence type="predicted"/>
<dbReference type="SUPFAM" id="SSF53822">
    <property type="entry name" value="Periplasmic binding protein-like I"/>
    <property type="match status" value="1"/>
</dbReference>
<comment type="caution">
    <text evidence="1">The sequence shown here is derived from an EMBL/GenBank/DDBJ whole genome shotgun (WGS) entry which is preliminary data.</text>
</comment>
<reference evidence="1 2" key="1">
    <citation type="submission" date="2018-04" db="EMBL/GenBank/DDBJ databases">
        <title>Genomic Encyclopedia of Type Strains, Phase IV (KMG-IV): sequencing the most valuable type-strain genomes for metagenomic binning, comparative biology and taxonomic classification.</title>
        <authorList>
            <person name="Goeker M."/>
        </authorList>
    </citation>
    <scope>NUCLEOTIDE SEQUENCE [LARGE SCALE GENOMIC DNA]</scope>
    <source>
        <strain evidence="1 2">DSM 7138</strain>
    </source>
</reference>
<evidence type="ECO:0000313" key="2">
    <source>
        <dbReference type="Proteomes" id="UP000241247"/>
    </source>
</evidence>
<keyword evidence="2" id="KW-1185">Reference proteome</keyword>
<dbReference type="InterPro" id="IPR028082">
    <property type="entry name" value="Peripla_BP_I"/>
</dbReference>
<evidence type="ECO:0000313" key="1">
    <source>
        <dbReference type="EMBL" id="PTM91465.1"/>
    </source>
</evidence>
<dbReference type="Proteomes" id="UP000241247">
    <property type="component" value="Unassembled WGS sequence"/>
</dbReference>
<dbReference type="EMBL" id="PZZZ01000009">
    <property type="protein sequence ID" value="PTM91465.1"/>
    <property type="molecule type" value="Genomic_DNA"/>
</dbReference>
<accession>A0A2T5AXL8</accession>